<dbReference type="Proteomes" id="UP000712600">
    <property type="component" value="Unassembled WGS sequence"/>
</dbReference>
<dbReference type="AlphaFoldDB" id="A0A8S9NW30"/>
<name>A0A8S9NW30_BRACR</name>
<dbReference type="EMBL" id="QGKX02001521">
    <property type="protein sequence ID" value="KAF3506485.1"/>
    <property type="molecule type" value="Genomic_DNA"/>
</dbReference>
<sequence length="230" mass="25960">MLGLCTMTKYTNKGTINILTTVWWKGRSGARQARKLKDLLSLRPQPHVSNTVLGVPNFTISKTKCFNTGSGKTPRKEGLEILESINTRYLIIMKRGQETTEVERSMIKYRHLKVTYTYPNWPRRSSSMAIGPQTSQARSLRSDRARTRLGRYVATKHTARSLRSDLAHGSVSTDRAHTRLGRYVATEHVHGSVVTYQPSSSQARSLRSDRARTRLGRYVATELHPSSVST</sequence>
<protein>
    <submittedName>
        <fullName evidence="1">Uncharacterized protein</fullName>
    </submittedName>
</protein>
<reference evidence="1" key="1">
    <citation type="submission" date="2019-12" db="EMBL/GenBank/DDBJ databases">
        <title>Genome sequencing and annotation of Brassica cretica.</title>
        <authorList>
            <person name="Studholme D.J."/>
            <person name="Sarris P."/>
        </authorList>
    </citation>
    <scope>NUCLEOTIDE SEQUENCE</scope>
    <source>
        <strain evidence="1">PFS-109/04</strain>
        <tissue evidence="1">Leaf</tissue>
    </source>
</reference>
<proteinExistence type="predicted"/>
<evidence type="ECO:0000313" key="1">
    <source>
        <dbReference type="EMBL" id="KAF3506485.1"/>
    </source>
</evidence>
<gene>
    <name evidence="1" type="ORF">F2Q69_00005831</name>
</gene>
<evidence type="ECO:0000313" key="2">
    <source>
        <dbReference type="Proteomes" id="UP000712600"/>
    </source>
</evidence>
<comment type="caution">
    <text evidence="1">The sequence shown here is derived from an EMBL/GenBank/DDBJ whole genome shotgun (WGS) entry which is preliminary data.</text>
</comment>
<organism evidence="1 2">
    <name type="scientific">Brassica cretica</name>
    <name type="common">Mustard</name>
    <dbReference type="NCBI Taxonomy" id="69181"/>
    <lineage>
        <taxon>Eukaryota</taxon>
        <taxon>Viridiplantae</taxon>
        <taxon>Streptophyta</taxon>
        <taxon>Embryophyta</taxon>
        <taxon>Tracheophyta</taxon>
        <taxon>Spermatophyta</taxon>
        <taxon>Magnoliopsida</taxon>
        <taxon>eudicotyledons</taxon>
        <taxon>Gunneridae</taxon>
        <taxon>Pentapetalae</taxon>
        <taxon>rosids</taxon>
        <taxon>malvids</taxon>
        <taxon>Brassicales</taxon>
        <taxon>Brassicaceae</taxon>
        <taxon>Brassiceae</taxon>
        <taxon>Brassica</taxon>
    </lineage>
</organism>
<accession>A0A8S9NW30</accession>